<feature type="domain" description="WCX" evidence="1">
    <location>
        <begin position="68"/>
        <end position="146"/>
    </location>
</feature>
<dbReference type="InterPro" id="IPR051534">
    <property type="entry name" value="CBASS_pafABC_assoc_protein"/>
</dbReference>
<protein>
    <recommendedName>
        <fullName evidence="1">WCX domain-containing protein</fullName>
    </recommendedName>
</protein>
<dbReference type="AlphaFoldDB" id="A0A382IK14"/>
<feature type="non-terminal residue" evidence="2">
    <location>
        <position position="1"/>
    </location>
</feature>
<dbReference type="InterPro" id="IPR057727">
    <property type="entry name" value="WCX_dom"/>
</dbReference>
<reference evidence="2" key="1">
    <citation type="submission" date="2018-05" db="EMBL/GenBank/DDBJ databases">
        <authorList>
            <person name="Lanie J.A."/>
            <person name="Ng W.-L."/>
            <person name="Kazmierczak K.M."/>
            <person name="Andrzejewski T.M."/>
            <person name="Davidsen T.M."/>
            <person name="Wayne K.J."/>
            <person name="Tettelin H."/>
            <person name="Glass J.I."/>
            <person name="Rusch D."/>
            <person name="Podicherti R."/>
            <person name="Tsui H.-C.T."/>
            <person name="Winkler M.E."/>
        </authorList>
    </citation>
    <scope>NUCLEOTIDE SEQUENCE</scope>
</reference>
<proteinExistence type="predicted"/>
<dbReference type="PANTHER" id="PTHR34580:SF1">
    <property type="entry name" value="PROTEIN PAFC"/>
    <property type="match status" value="1"/>
</dbReference>
<organism evidence="2">
    <name type="scientific">marine metagenome</name>
    <dbReference type="NCBI Taxonomy" id="408172"/>
    <lineage>
        <taxon>unclassified sequences</taxon>
        <taxon>metagenomes</taxon>
        <taxon>ecological metagenomes</taxon>
    </lineage>
</organism>
<name>A0A382IK14_9ZZZZ</name>
<dbReference type="Pfam" id="PF25583">
    <property type="entry name" value="WCX"/>
    <property type="match status" value="1"/>
</dbReference>
<evidence type="ECO:0000313" key="2">
    <source>
        <dbReference type="EMBL" id="SVB99592.1"/>
    </source>
</evidence>
<gene>
    <name evidence="2" type="ORF">METZ01_LOCUS252446</name>
</gene>
<sequence>NPLGLVLRGSIHYLICSMDEDLENPRFLPLHRFKSAEWNGEEALEPKSFSLDKYLEENNLGYLYSSKAIKLDVVFYGSAGFHLSETPLSKDQKIFEDKKRGGMRVKATLDDTAQLRWWLLGFSDQVEVLGPKALRDEFIEVTKKMVSIYK</sequence>
<dbReference type="PANTHER" id="PTHR34580">
    <property type="match status" value="1"/>
</dbReference>
<dbReference type="EMBL" id="UINC01067688">
    <property type="protein sequence ID" value="SVB99592.1"/>
    <property type="molecule type" value="Genomic_DNA"/>
</dbReference>
<evidence type="ECO:0000259" key="1">
    <source>
        <dbReference type="Pfam" id="PF25583"/>
    </source>
</evidence>
<accession>A0A382IK14</accession>